<keyword evidence="2" id="KW-1185">Reference proteome</keyword>
<dbReference type="EMBL" id="CASHTH010004466">
    <property type="protein sequence ID" value="CAI8057694.1"/>
    <property type="molecule type" value="Genomic_DNA"/>
</dbReference>
<gene>
    <name evidence="1" type="ORF">GBAR_LOCUS31427</name>
</gene>
<accession>A0AA35U1K5</accession>
<sequence length="43" mass="4952">MHDECLEIENKCFVENCSKCDIDQPNSCQECKAGFNLTKDHQC</sequence>
<evidence type="ECO:0000313" key="2">
    <source>
        <dbReference type="Proteomes" id="UP001174909"/>
    </source>
</evidence>
<evidence type="ECO:0000313" key="1">
    <source>
        <dbReference type="EMBL" id="CAI8057694.1"/>
    </source>
</evidence>
<protein>
    <submittedName>
        <fullName evidence="1">Uncharacterized protein</fullName>
    </submittedName>
</protein>
<dbReference type="Proteomes" id="UP001174909">
    <property type="component" value="Unassembled WGS sequence"/>
</dbReference>
<proteinExistence type="predicted"/>
<organism evidence="1 2">
    <name type="scientific">Geodia barretti</name>
    <name type="common">Barrett's horny sponge</name>
    <dbReference type="NCBI Taxonomy" id="519541"/>
    <lineage>
        <taxon>Eukaryota</taxon>
        <taxon>Metazoa</taxon>
        <taxon>Porifera</taxon>
        <taxon>Demospongiae</taxon>
        <taxon>Heteroscleromorpha</taxon>
        <taxon>Tetractinellida</taxon>
        <taxon>Astrophorina</taxon>
        <taxon>Geodiidae</taxon>
        <taxon>Geodia</taxon>
    </lineage>
</organism>
<reference evidence="1" key="1">
    <citation type="submission" date="2023-03" db="EMBL/GenBank/DDBJ databases">
        <authorList>
            <person name="Steffen K."/>
            <person name="Cardenas P."/>
        </authorList>
    </citation>
    <scope>NUCLEOTIDE SEQUENCE</scope>
</reference>
<dbReference type="AlphaFoldDB" id="A0AA35U1K5"/>
<name>A0AA35U1K5_GEOBA</name>
<feature type="non-terminal residue" evidence="1">
    <location>
        <position position="1"/>
    </location>
</feature>
<comment type="caution">
    <text evidence="1">The sequence shown here is derived from an EMBL/GenBank/DDBJ whole genome shotgun (WGS) entry which is preliminary data.</text>
</comment>